<keyword evidence="5 10" id="KW-0547">Nucleotide-binding</keyword>
<dbReference type="SUPFAM" id="SSF56112">
    <property type="entry name" value="Protein kinase-like (PK-like)"/>
    <property type="match status" value="1"/>
</dbReference>
<dbReference type="GeneID" id="5887387"/>
<dbReference type="GO" id="GO:0004674">
    <property type="term" value="F:protein serine/threonine kinase activity"/>
    <property type="evidence" value="ECO:0007669"/>
    <property type="project" value="UniProtKB-KW"/>
</dbReference>
<dbReference type="PROSITE" id="PS00108">
    <property type="entry name" value="PROTEIN_KINASE_ST"/>
    <property type="match status" value="1"/>
</dbReference>
<dbReference type="InterPro" id="IPR000961">
    <property type="entry name" value="AGC-kinase_C"/>
</dbReference>
<dbReference type="EC" id="2.7.11.1" evidence="1"/>
<dbReference type="eggNOG" id="KOG0612">
    <property type="taxonomic scope" value="Eukaryota"/>
</dbReference>
<dbReference type="Gene3D" id="3.30.200.20">
    <property type="entry name" value="Phosphorylase Kinase, domain 1"/>
    <property type="match status" value="1"/>
</dbReference>
<keyword evidence="15" id="KW-1185">Reference proteome</keyword>
<evidence type="ECO:0000256" key="1">
    <source>
        <dbReference type="ARBA" id="ARBA00012513"/>
    </source>
</evidence>
<comment type="catalytic activity">
    <reaction evidence="8">
        <text>L-threonyl-[protein] + ATP = O-phospho-L-threonyl-[protein] + ADP + H(+)</text>
        <dbReference type="Rhea" id="RHEA:46608"/>
        <dbReference type="Rhea" id="RHEA-COMP:11060"/>
        <dbReference type="Rhea" id="RHEA-COMP:11605"/>
        <dbReference type="ChEBI" id="CHEBI:15378"/>
        <dbReference type="ChEBI" id="CHEBI:30013"/>
        <dbReference type="ChEBI" id="CHEBI:30616"/>
        <dbReference type="ChEBI" id="CHEBI:61977"/>
        <dbReference type="ChEBI" id="CHEBI:456216"/>
        <dbReference type="EC" id="2.7.11.1"/>
    </reaction>
</comment>
<evidence type="ECO:0000256" key="4">
    <source>
        <dbReference type="ARBA" id="ARBA00022679"/>
    </source>
</evidence>
<reference evidence="14 15" key="1">
    <citation type="journal article" date="2008" name="Nature">
        <title>The genome of the choanoflagellate Monosiga brevicollis and the origin of metazoans.</title>
        <authorList>
            <consortium name="JGI Sequencing"/>
            <person name="King N."/>
            <person name="Westbrook M.J."/>
            <person name="Young S.L."/>
            <person name="Kuo A."/>
            <person name="Abedin M."/>
            <person name="Chapman J."/>
            <person name="Fairclough S."/>
            <person name="Hellsten U."/>
            <person name="Isogai Y."/>
            <person name="Letunic I."/>
            <person name="Marr M."/>
            <person name="Pincus D."/>
            <person name="Putnam N."/>
            <person name="Rokas A."/>
            <person name="Wright K.J."/>
            <person name="Zuzow R."/>
            <person name="Dirks W."/>
            <person name="Good M."/>
            <person name="Goodstein D."/>
            <person name="Lemons D."/>
            <person name="Li W."/>
            <person name="Lyons J.B."/>
            <person name="Morris A."/>
            <person name="Nichols S."/>
            <person name="Richter D.J."/>
            <person name="Salamov A."/>
            <person name="Bork P."/>
            <person name="Lim W.A."/>
            <person name="Manning G."/>
            <person name="Miller W.T."/>
            <person name="McGinnis W."/>
            <person name="Shapiro H."/>
            <person name="Tjian R."/>
            <person name="Grigoriev I.V."/>
            <person name="Rokhsar D."/>
        </authorList>
    </citation>
    <scope>NUCLEOTIDE SEQUENCE [LARGE SCALE GENOMIC DNA]</scope>
    <source>
        <strain evidence="15">MX1 / ATCC 50154</strain>
    </source>
</reference>
<name>A9UPX5_MONBE</name>
<organism evidence="14 15">
    <name type="scientific">Monosiga brevicollis</name>
    <name type="common">Choanoflagellate</name>
    <dbReference type="NCBI Taxonomy" id="81824"/>
    <lineage>
        <taxon>Eukaryota</taxon>
        <taxon>Choanoflagellata</taxon>
        <taxon>Craspedida</taxon>
        <taxon>Salpingoecidae</taxon>
        <taxon>Monosiga</taxon>
    </lineage>
</organism>
<dbReference type="PANTHER" id="PTHR22988:SF71">
    <property type="entry name" value="CITRON RHO-INTERACTING KINASE"/>
    <property type="match status" value="1"/>
</dbReference>
<dbReference type="InParanoid" id="A9UPX5"/>
<evidence type="ECO:0000259" key="12">
    <source>
        <dbReference type="PROSITE" id="PS50011"/>
    </source>
</evidence>
<dbReference type="KEGG" id="mbr:MONBRDRAFT_1270"/>
<feature type="non-terminal residue" evidence="14">
    <location>
        <position position="327"/>
    </location>
</feature>
<dbReference type="EMBL" id="CH991543">
    <property type="protein sequence ID" value="EDQ92496.1"/>
    <property type="molecule type" value="Genomic_DNA"/>
</dbReference>
<feature type="non-terminal residue" evidence="14">
    <location>
        <position position="1"/>
    </location>
</feature>
<evidence type="ECO:0000256" key="6">
    <source>
        <dbReference type="ARBA" id="ARBA00022777"/>
    </source>
</evidence>
<protein>
    <recommendedName>
        <fullName evidence="1">non-specific serine/threonine protein kinase</fullName>
        <ecNumber evidence="1">2.7.11.1</ecNumber>
    </recommendedName>
</protein>
<dbReference type="OMA" id="GYVHDIK"/>
<gene>
    <name evidence="14" type="ORF">MONBRDRAFT_1270</name>
</gene>
<dbReference type="InterPro" id="IPR000719">
    <property type="entry name" value="Prot_kinase_dom"/>
</dbReference>
<evidence type="ECO:0000313" key="15">
    <source>
        <dbReference type="Proteomes" id="UP000001357"/>
    </source>
</evidence>
<dbReference type="FunCoup" id="A9UPX5">
    <property type="interactions" value="16"/>
</dbReference>
<feature type="domain" description="AGC-kinase C-terminal" evidence="13">
    <location>
        <begin position="264"/>
        <end position="327"/>
    </location>
</feature>
<keyword evidence="2 11" id="KW-0723">Serine/threonine-protein kinase</keyword>
<dbReference type="STRING" id="81824.A9UPX5"/>
<evidence type="ECO:0000256" key="10">
    <source>
        <dbReference type="PROSITE-ProRule" id="PRU10141"/>
    </source>
</evidence>
<dbReference type="Proteomes" id="UP000001357">
    <property type="component" value="Unassembled WGS sequence"/>
</dbReference>
<proteinExistence type="inferred from homology"/>
<dbReference type="InterPro" id="IPR017441">
    <property type="entry name" value="Protein_kinase_ATP_BS"/>
</dbReference>
<dbReference type="InterPro" id="IPR008271">
    <property type="entry name" value="Ser/Thr_kinase_AS"/>
</dbReference>
<keyword evidence="7 10" id="KW-0067">ATP-binding</keyword>
<evidence type="ECO:0000256" key="11">
    <source>
        <dbReference type="RuleBase" id="RU000304"/>
    </source>
</evidence>
<evidence type="ECO:0000256" key="3">
    <source>
        <dbReference type="ARBA" id="ARBA00022553"/>
    </source>
</evidence>
<dbReference type="PROSITE" id="PS50011">
    <property type="entry name" value="PROTEIN_KINASE_DOM"/>
    <property type="match status" value="1"/>
</dbReference>
<dbReference type="PANTHER" id="PTHR22988">
    <property type="entry name" value="MYOTONIC DYSTROPHY S/T KINASE-RELATED"/>
    <property type="match status" value="1"/>
</dbReference>
<evidence type="ECO:0000256" key="7">
    <source>
        <dbReference type="ARBA" id="ARBA00022840"/>
    </source>
</evidence>
<dbReference type="GO" id="GO:0005524">
    <property type="term" value="F:ATP binding"/>
    <property type="evidence" value="ECO:0007669"/>
    <property type="project" value="UniProtKB-UniRule"/>
</dbReference>
<dbReference type="AlphaFoldDB" id="A9UPX5"/>
<dbReference type="FunFam" id="1.10.510.10:FF:000751">
    <property type="entry name" value="Non-specific serine/threonine protein kinase"/>
    <property type="match status" value="1"/>
</dbReference>
<dbReference type="InterPro" id="IPR050839">
    <property type="entry name" value="Rho-assoc_Ser/Thr_Kinase"/>
</dbReference>
<dbReference type="PROSITE" id="PS51285">
    <property type="entry name" value="AGC_KINASE_CTER"/>
    <property type="match status" value="1"/>
</dbReference>
<dbReference type="RefSeq" id="XP_001742258.1">
    <property type="nucleotide sequence ID" value="XM_001742206.1"/>
</dbReference>
<keyword evidence="6" id="KW-0418">Kinase</keyword>
<dbReference type="Gene3D" id="1.10.510.10">
    <property type="entry name" value="Transferase(Phosphotransferase) domain 1"/>
    <property type="match status" value="1"/>
</dbReference>
<dbReference type="Pfam" id="PF00069">
    <property type="entry name" value="Pkinase"/>
    <property type="match status" value="1"/>
</dbReference>
<feature type="binding site" evidence="10">
    <location>
        <position position="27"/>
    </location>
    <ligand>
        <name>ATP</name>
        <dbReference type="ChEBI" id="CHEBI:30616"/>
    </ligand>
</feature>
<evidence type="ECO:0000256" key="8">
    <source>
        <dbReference type="ARBA" id="ARBA00047899"/>
    </source>
</evidence>
<dbReference type="PROSITE" id="PS00107">
    <property type="entry name" value="PROTEIN_KINASE_ATP"/>
    <property type="match status" value="1"/>
</dbReference>
<keyword evidence="3" id="KW-0597">Phosphoprotein</keyword>
<comment type="similarity">
    <text evidence="11">Belongs to the protein kinase superfamily.</text>
</comment>
<evidence type="ECO:0000256" key="5">
    <source>
        <dbReference type="ARBA" id="ARBA00022741"/>
    </source>
</evidence>
<comment type="catalytic activity">
    <reaction evidence="9">
        <text>L-seryl-[protein] + ATP = O-phospho-L-seryl-[protein] + ADP + H(+)</text>
        <dbReference type="Rhea" id="RHEA:17989"/>
        <dbReference type="Rhea" id="RHEA-COMP:9863"/>
        <dbReference type="Rhea" id="RHEA-COMP:11604"/>
        <dbReference type="ChEBI" id="CHEBI:15378"/>
        <dbReference type="ChEBI" id="CHEBI:29999"/>
        <dbReference type="ChEBI" id="CHEBI:30616"/>
        <dbReference type="ChEBI" id="CHEBI:83421"/>
        <dbReference type="ChEBI" id="CHEBI:456216"/>
        <dbReference type="EC" id="2.7.11.1"/>
    </reaction>
</comment>
<dbReference type="SMART" id="SM00220">
    <property type="entry name" value="S_TKc"/>
    <property type="match status" value="1"/>
</dbReference>
<evidence type="ECO:0000256" key="9">
    <source>
        <dbReference type="ARBA" id="ARBA00048679"/>
    </source>
</evidence>
<sequence>IQIIGQGAFGEVQLVRHKVTQELFALKKLSKKEMLSKTDEAQFWSELNVMATSDSPWIVQLHYAFQDKDFLFMAMEFVAGGDLISLIDEIGPFQEDMARFYAAELILALDDLHKMGYAHRDVKPENLLLDQRGHLKLADFGSCARIGKDGLVMAGTMPVGTPEYISPEVLNSQQGQTYGPECDWWTAGLFLYELLTGECLFYDEALTKMYSNISNHDPDSLEAPEDIELSPEALDLLKQLICPREKRLGAGPGGVADIKAHPFFKVLWENLRTQAPPYIPEISSPEDAANFPEFDTPKKSEALPTARDFAGNQLPFVGFSFQRKLLI</sequence>
<evidence type="ECO:0000256" key="2">
    <source>
        <dbReference type="ARBA" id="ARBA00022527"/>
    </source>
</evidence>
<evidence type="ECO:0000259" key="13">
    <source>
        <dbReference type="PROSITE" id="PS51285"/>
    </source>
</evidence>
<evidence type="ECO:0000313" key="14">
    <source>
        <dbReference type="EMBL" id="EDQ92496.1"/>
    </source>
</evidence>
<feature type="domain" description="Protein kinase" evidence="12">
    <location>
        <begin position="1"/>
        <end position="264"/>
    </location>
</feature>
<dbReference type="SMART" id="SM00133">
    <property type="entry name" value="S_TK_X"/>
    <property type="match status" value="1"/>
</dbReference>
<accession>A9UPX5</accession>
<dbReference type="InterPro" id="IPR011009">
    <property type="entry name" value="Kinase-like_dom_sf"/>
</dbReference>
<keyword evidence="4" id="KW-0808">Transferase</keyword>